<proteinExistence type="predicted"/>
<dbReference type="AlphaFoldDB" id="A0AA36AKN8"/>
<dbReference type="EMBL" id="OX597814">
    <property type="protein sequence ID" value="CAI9716727.1"/>
    <property type="molecule type" value="Genomic_DNA"/>
</dbReference>
<sequence length="77" mass="8404">MGETKVAKGEVMDNSLQEYDIVNCERIEISYYSNNGDRTGSITSCSGIQSNMAMCPSSAFLLVTFGVLISYCTIMLT</sequence>
<organism evidence="2 3">
    <name type="scientific">Octopus vulgaris</name>
    <name type="common">Common octopus</name>
    <dbReference type="NCBI Taxonomy" id="6645"/>
    <lineage>
        <taxon>Eukaryota</taxon>
        <taxon>Metazoa</taxon>
        <taxon>Spiralia</taxon>
        <taxon>Lophotrochozoa</taxon>
        <taxon>Mollusca</taxon>
        <taxon>Cephalopoda</taxon>
        <taxon>Coleoidea</taxon>
        <taxon>Octopodiformes</taxon>
        <taxon>Octopoda</taxon>
        <taxon>Incirrata</taxon>
        <taxon>Octopodidae</taxon>
        <taxon>Octopus</taxon>
    </lineage>
</organism>
<feature type="transmembrane region" description="Helical" evidence="1">
    <location>
        <begin position="59"/>
        <end position="76"/>
    </location>
</feature>
<dbReference type="Proteomes" id="UP001162480">
    <property type="component" value="Chromosome 1"/>
</dbReference>
<reference evidence="2" key="1">
    <citation type="submission" date="2023-08" db="EMBL/GenBank/DDBJ databases">
        <authorList>
            <person name="Alioto T."/>
            <person name="Alioto T."/>
            <person name="Gomez Garrido J."/>
        </authorList>
    </citation>
    <scope>NUCLEOTIDE SEQUENCE</scope>
</reference>
<keyword evidence="1" id="KW-0812">Transmembrane</keyword>
<keyword evidence="1" id="KW-0472">Membrane</keyword>
<accession>A0AA36AKN8</accession>
<keyword evidence="3" id="KW-1185">Reference proteome</keyword>
<evidence type="ECO:0000256" key="1">
    <source>
        <dbReference type="SAM" id="Phobius"/>
    </source>
</evidence>
<name>A0AA36AKN8_OCTVU</name>
<protein>
    <submittedName>
        <fullName evidence="2">Uncharacterized protein</fullName>
    </submittedName>
</protein>
<evidence type="ECO:0000313" key="3">
    <source>
        <dbReference type="Proteomes" id="UP001162480"/>
    </source>
</evidence>
<keyword evidence="1" id="KW-1133">Transmembrane helix</keyword>
<gene>
    <name evidence="2" type="ORF">OCTVUL_1B027642</name>
</gene>
<evidence type="ECO:0000313" key="2">
    <source>
        <dbReference type="EMBL" id="CAI9716727.1"/>
    </source>
</evidence>